<dbReference type="SUPFAM" id="SSF55021">
    <property type="entry name" value="ACT-like"/>
    <property type="match status" value="1"/>
</dbReference>
<proteinExistence type="inferred from homology"/>
<dbReference type="FunFam" id="1.10.3210.10:FF:000001">
    <property type="entry name" value="GTP pyrophosphokinase RelA"/>
    <property type="match status" value="1"/>
</dbReference>
<dbReference type="CDD" id="cd05399">
    <property type="entry name" value="NT_Rel-Spo_like"/>
    <property type="match status" value="1"/>
</dbReference>
<dbReference type="Gene3D" id="1.10.3210.10">
    <property type="entry name" value="Hypothetical protein af1432"/>
    <property type="match status" value="1"/>
</dbReference>
<dbReference type="GO" id="GO:0016301">
    <property type="term" value="F:kinase activity"/>
    <property type="evidence" value="ECO:0007669"/>
    <property type="project" value="UniProtKB-KW"/>
</dbReference>
<dbReference type="PROSITE" id="PS51880">
    <property type="entry name" value="TGS"/>
    <property type="match status" value="1"/>
</dbReference>
<dbReference type="InterPro" id="IPR045600">
    <property type="entry name" value="RelA/SpoT_AH_RIS"/>
</dbReference>
<dbReference type="CDD" id="cd04876">
    <property type="entry name" value="ACT_RelA-SpoT"/>
    <property type="match status" value="1"/>
</dbReference>
<dbReference type="EMBL" id="UOED01000033">
    <property type="protein sequence ID" value="VAV88420.1"/>
    <property type="molecule type" value="Genomic_DNA"/>
</dbReference>
<dbReference type="InterPro" id="IPR002912">
    <property type="entry name" value="ACT_dom"/>
</dbReference>
<keyword evidence="5" id="KW-0418">Kinase</keyword>
<dbReference type="InterPro" id="IPR012675">
    <property type="entry name" value="Beta-grasp_dom_sf"/>
</dbReference>
<dbReference type="SUPFAM" id="SSF109604">
    <property type="entry name" value="HD-domain/PDEase-like"/>
    <property type="match status" value="1"/>
</dbReference>
<evidence type="ECO:0000259" key="4">
    <source>
        <dbReference type="PROSITE" id="PS51880"/>
    </source>
</evidence>
<evidence type="ECO:0000313" key="5">
    <source>
        <dbReference type="EMBL" id="VAV88420.1"/>
    </source>
</evidence>
<dbReference type="GO" id="GO:0005886">
    <property type="term" value="C:plasma membrane"/>
    <property type="evidence" value="ECO:0007669"/>
    <property type="project" value="TreeGrafter"/>
</dbReference>
<dbReference type="SUPFAM" id="SSF81271">
    <property type="entry name" value="TGS-like"/>
    <property type="match status" value="1"/>
</dbReference>
<dbReference type="InterPro" id="IPR012676">
    <property type="entry name" value="TGS-like"/>
</dbReference>
<dbReference type="GO" id="GO:0008893">
    <property type="term" value="F:guanosine-3',5'-bis(diphosphate) 3'-diphosphatase activity"/>
    <property type="evidence" value="ECO:0007669"/>
    <property type="project" value="UniProtKB-EC"/>
</dbReference>
<gene>
    <name evidence="5" type="ORF">MNBD_ALPHA02-1934</name>
</gene>
<dbReference type="Gene3D" id="3.30.70.260">
    <property type="match status" value="1"/>
</dbReference>
<evidence type="ECO:0000259" key="2">
    <source>
        <dbReference type="PROSITE" id="PS51671"/>
    </source>
</evidence>
<organism evidence="5">
    <name type="scientific">hydrothermal vent metagenome</name>
    <dbReference type="NCBI Taxonomy" id="652676"/>
    <lineage>
        <taxon>unclassified sequences</taxon>
        <taxon>metagenomes</taxon>
        <taxon>ecological metagenomes</taxon>
    </lineage>
</organism>
<dbReference type="Pfam" id="PF02824">
    <property type="entry name" value="TGS"/>
    <property type="match status" value="1"/>
</dbReference>
<dbReference type="SUPFAM" id="SSF81301">
    <property type="entry name" value="Nucleotidyltransferase"/>
    <property type="match status" value="1"/>
</dbReference>
<feature type="domain" description="TGS" evidence="4">
    <location>
        <begin position="380"/>
        <end position="445"/>
    </location>
</feature>
<dbReference type="FunFam" id="3.10.20.30:FF:000002">
    <property type="entry name" value="GTP pyrophosphokinase (RelA/SpoT)"/>
    <property type="match status" value="1"/>
</dbReference>
<evidence type="ECO:0000259" key="3">
    <source>
        <dbReference type="PROSITE" id="PS51831"/>
    </source>
</evidence>
<dbReference type="PANTHER" id="PTHR21262:SF36">
    <property type="entry name" value="BIFUNCTIONAL (P)PPGPP SYNTHASE_HYDROLASE SPOT"/>
    <property type="match status" value="1"/>
</dbReference>
<accession>A0A3B0R5A9</accession>
<dbReference type="PROSITE" id="PS51831">
    <property type="entry name" value="HD"/>
    <property type="match status" value="1"/>
</dbReference>
<dbReference type="InterPro" id="IPR006674">
    <property type="entry name" value="HD_domain"/>
</dbReference>
<dbReference type="InterPro" id="IPR003607">
    <property type="entry name" value="HD/PDEase_dom"/>
</dbReference>
<sequence length="715" mass="81043">MIRQYELVERVKEYDPDTDENMLNRAYVFSMKVHGKQKRASGDPYFSHPLEVAGILTNMKMDCDTIVTALLHDTIEDTIATHDQIEELFGEDIAKMVDGVTKMSEITYSSESAKQAENFRKFLLAMSHDIRVLLVKLADRLHNMRTLNHIKKPEKRLRIARETLDIYAPLAERIGMQEVKEELEALAFPHVYPDAYVSILKRLEQIHVNTGGIKDFVVEELELLMTEAGIEAEVFGREKRLFSIWRKMTYRHVSLDDQADILAFRIIVDDAETCYRVLGMVHRKWQAIPGLIKDYISMPKPNGYQSLHTAVLGPQKKRIEIQIRSSEMDAVAEQGVAAHWLYKQHSSDQEGAQYKWLKDLLEIMEHADSPDEFLEHTKLAMYQNQVFCFTPKGKLVNLPQGATVVDFAYAVHTDVGDSCVGGKVNGNPVQLRTRLVNGDQVEILRSTAQQPSPNWLSFVITGKAKAAIRRFISHKKKDEYQALGKTLLERAFKLAERDINNKALKLCAKKLRLESIEEIYELVGKGELPDRKILETVYPGIKLNDHLPQSPAKLLDLDKGGKGGDHSIPIRGLTPGLAVHMSDCCYPILGDRIVGIVTTGKGIMVHTIDCEALDVYSNTPESWLDLSWQALEDEHTVFVSRLEILLEHLPGALAAVLNVVAREKGNISNIKFIERAPELFRITLDIEVRDVKHLTSIIAALRVNERVSSVERAFR</sequence>
<dbReference type="Pfam" id="PF04607">
    <property type="entry name" value="RelA_SpoT"/>
    <property type="match status" value="1"/>
</dbReference>
<comment type="similarity">
    <text evidence="1">Belongs to the RelA/SpoT family.</text>
</comment>
<dbReference type="GO" id="GO:0042594">
    <property type="term" value="P:response to starvation"/>
    <property type="evidence" value="ECO:0007669"/>
    <property type="project" value="TreeGrafter"/>
</dbReference>
<dbReference type="GO" id="GO:0008728">
    <property type="term" value="F:GTP diphosphokinase activity"/>
    <property type="evidence" value="ECO:0007669"/>
    <property type="project" value="UniProtKB-EC"/>
</dbReference>
<dbReference type="InterPro" id="IPR004095">
    <property type="entry name" value="TGS"/>
</dbReference>
<dbReference type="SMART" id="SM00471">
    <property type="entry name" value="HDc"/>
    <property type="match status" value="1"/>
</dbReference>
<feature type="domain" description="ACT" evidence="2">
    <location>
        <begin position="641"/>
        <end position="715"/>
    </location>
</feature>
<dbReference type="Pfam" id="PF13291">
    <property type="entry name" value="ACT_4"/>
    <property type="match status" value="1"/>
</dbReference>
<dbReference type="AlphaFoldDB" id="A0A3B0R5A9"/>
<dbReference type="EC" id="3.1.7.2" evidence="5"/>
<dbReference type="PANTHER" id="PTHR21262">
    <property type="entry name" value="GUANOSINE-3',5'-BIS DIPHOSPHATE 3'-PYROPHOSPHOHYDROLASE"/>
    <property type="match status" value="1"/>
</dbReference>
<dbReference type="CDD" id="cd01668">
    <property type="entry name" value="TGS_RSH"/>
    <property type="match status" value="1"/>
</dbReference>
<protein>
    <submittedName>
        <fullName evidence="5">Guanosine-3',5'-bis(Diphosphate) 3'-pyrophosphohydrolase / GTP pyrophosphokinase, (P)ppGpp synthetase II</fullName>
        <ecNumber evidence="5">2.7.6.5</ecNumber>
        <ecNumber evidence="5">3.1.7.2</ecNumber>
    </submittedName>
</protein>
<dbReference type="NCBIfam" id="TIGR00691">
    <property type="entry name" value="spoT_relA"/>
    <property type="match status" value="1"/>
</dbReference>
<dbReference type="InterPro" id="IPR033655">
    <property type="entry name" value="TGS_RelA/SpoT"/>
</dbReference>
<dbReference type="InterPro" id="IPR007685">
    <property type="entry name" value="RelA_SpoT"/>
</dbReference>
<dbReference type="InterPro" id="IPR043519">
    <property type="entry name" value="NT_sf"/>
</dbReference>
<dbReference type="Pfam" id="PF13328">
    <property type="entry name" value="HD_4"/>
    <property type="match status" value="1"/>
</dbReference>
<dbReference type="FunFam" id="3.30.460.10:FF:000001">
    <property type="entry name" value="GTP pyrophosphokinase RelA"/>
    <property type="match status" value="1"/>
</dbReference>
<evidence type="ECO:0000256" key="1">
    <source>
        <dbReference type="ARBA" id="ARBA00007476"/>
    </source>
</evidence>
<keyword evidence="5" id="KW-0808">Transferase</keyword>
<dbReference type="CDD" id="cd00077">
    <property type="entry name" value="HDc"/>
    <property type="match status" value="1"/>
</dbReference>
<dbReference type="PROSITE" id="PS51671">
    <property type="entry name" value="ACT"/>
    <property type="match status" value="1"/>
</dbReference>
<dbReference type="SMART" id="SM00954">
    <property type="entry name" value="RelA_SpoT"/>
    <property type="match status" value="1"/>
</dbReference>
<dbReference type="InterPro" id="IPR004811">
    <property type="entry name" value="RelA/Spo_fam"/>
</dbReference>
<dbReference type="Gene3D" id="3.10.20.30">
    <property type="match status" value="1"/>
</dbReference>
<name>A0A3B0R5A9_9ZZZZ</name>
<keyword evidence="5" id="KW-0378">Hydrolase</keyword>
<dbReference type="EC" id="2.7.6.5" evidence="5"/>
<reference evidence="5" key="1">
    <citation type="submission" date="2018-06" db="EMBL/GenBank/DDBJ databases">
        <authorList>
            <person name="Zhirakovskaya E."/>
        </authorList>
    </citation>
    <scope>NUCLEOTIDE SEQUENCE</scope>
</reference>
<dbReference type="Pfam" id="PF19296">
    <property type="entry name" value="RelA_AH_RIS"/>
    <property type="match status" value="1"/>
</dbReference>
<dbReference type="GO" id="GO:0015969">
    <property type="term" value="P:guanosine tetraphosphate metabolic process"/>
    <property type="evidence" value="ECO:0007669"/>
    <property type="project" value="InterPro"/>
</dbReference>
<dbReference type="Gene3D" id="3.30.460.10">
    <property type="entry name" value="Beta Polymerase, domain 2"/>
    <property type="match status" value="1"/>
</dbReference>
<dbReference type="InterPro" id="IPR045865">
    <property type="entry name" value="ACT-like_dom_sf"/>
</dbReference>
<feature type="domain" description="HD" evidence="3">
    <location>
        <begin position="45"/>
        <end position="144"/>
    </location>
</feature>